<evidence type="ECO:0000313" key="3">
    <source>
        <dbReference type="Proteomes" id="UP000600026"/>
    </source>
</evidence>
<dbReference type="AlphaFoldDB" id="A0A919LDQ4"/>
<comment type="caution">
    <text evidence="2">The sequence shown here is derived from an EMBL/GenBank/DDBJ whole genome shotgun (WGS) entry which is preliminary data.</text>
</comment>
<dbReference type="Proteomes" id="UP000600026">
    <property type="component" value="Unassembled WGS sequence"/>
</dbReference>
<proteinExistence type="predicted"/>
<sequence length="57" mass="6106">MRPAPAPCHPDPAENPPPPGARPGIMNRMTKPDPEWITIAAYENLPGRLTPPAAVRA</sequence>
<evidence type="ECO:0000313" key="2">
    <source>
        <dbReference type="EMBL" id="GHI86736.1"/>
    </source>
</evidence>
<organism evidence="2 3">
    <name type="scientific">Streptomyces xanthophaeus</name>
    <dbReference type="NCBI Taxonomy" id="67385"/>
    <lineage>
        <taxon>Bacteria</taxon>
        <taxon>Bacillati</taxon>
        <taxon>Actinomycetota</taxon>
        <taxon>Actinomycetes</taxon>
        <taxon>Kitasatosporales</taxon>
        <taxon>Streptomycetaceae</taxon>
        <taxon>Streptomyces</taxon>
    </lineage>
</organism>
<name>A0A919LDQ4_9ACTN</name>
<accession>A0A919LDQ4</accession>
<gene>
    <name evidence="2" type="ORF">Sxan_41000</name>
</gene>
<reference evidence="2" key="1">
    <citation type="submission" date="2020-09" db="EMBL/GenBank/DDBJ databases">
        <title>Whole genome shotgun sequence of Streptomyces xanthophaeus NBRC 12829.</title>
        <authorList>
            <person name="Komaki H."/>
            <person name="Tamura T."/>
        </authorList>
    </citation>
    <scope>NUCLEOTIDE SEQUENCE</scope>
    <source>
        <strain evidence="2">NBRC 12829</strain>
    </source>
</reference>
<keyword evidence="3" id="KW-1185">Reference proteome</keyword>
<protein>
    <submittedName>
        <fullName evidence="2">Uncharacterized protein</fullName>
    </submittedName>
</protein>
<feature type="region of interest" description="Disordered" evidence="1">
    <location>
        <begin position="1"/>
        <end position="31"/>
    </location>
</feature>
<evidence type="ECO:0000256" key="1">
    <source>
        <dbReference type="SAM" id="MobiDB-lite"/>
    </source>
</evidence>
<feature type="compositionally biased region" description="Pro residues" evidence="1">
    <location>
        <begin position="1"/>
        <end position="21"/>
    </location>
</feature>
<dbReference type="EMBL" id="BNEE01000006">
    <property type="protein sequence ID" value="GHI86736.1"/>
    <property type="molecule type" value="Genomic_DNA"/>
</dbReference>